<gene>
    <name evidence="9" type="ORF">GIY09_02745</name>
</gene>
<evidence type="ECO:0000256" key="5">
    <source>
        <dbReference type="ARBA" id="ARBA00022839"/>
    </source>
</evidence>
<dbReference type="GO" id="GO:0005829">
    <property type="term" value="C:cytosol"/>
    <property type="evidence" value="ECO:0007669"/>
    <property type="project" value="TreeGrafter"/>
</dbReference>
<dbReference type="NCBIfam" id="TIGR00573">
    <property type="entry name" value="dnaq"/>
    <property type="match status" value="1"/>
</dbReference>
<dbReference type="EMBL" id="WJQS01000002">
    <property type="protein sequence ID" value="MRI84817.1"/>
    <property type="molecule type" value="Genomic_DNA"/>
</dbReference>
<dbReference type="InterPro" id="IPR013520">
    <property type="entry name" value="Ribonucl_H"/>
</dbReference>
<feature type="domain" description="Exonuclease" evidence="8">
    <location>
        <begin position="3"/>
        <end position="170"/>
    </location>
</feature>
<evidence type="ECO:0000256" key="3">
    <source>
        <dbReference type="ARBA" id="ARBA00022705"/>
    </source>
</evidence>
<protein>
    <recommendedName>
        <fullName evidence="7">DNA polymerase III polC-type</fullName>
    </recommendedName>
</protein>
<dbReference type="PANTHER" id="PTHR30231:SF41">
    <property type="entry name" value="DNA POLYMERASE III SUBUNIT EPSILON"/>
    <property type="match status" value="1"/>
</dbReference>
<organism evidence="9 10">
    <name type="scientific">Fundicoccus ignavus</name>
    <dbReference type="NCBI Taxonomy" id="2664442"/>
    <lineage>
        <taxon>Bacteria</taxon>
        <taxon>Bacillati</taxon>
        <taxon>Bacillota</taxon>
        <taxon>Bacilli</taxon>
        <taxon>Lactobacillales</taxon>
        <taxon>Aerococcaceae</taxon>
        <taxon>Fundicoccus</taxon>
    </lineage>
</organism>
<evidence type="ECO:0000256" key="1">
    <source>
        <dbReference type="ARBA" id="ARBA00022679"/>
    </source>
</evidence>
<evidence type="ECO:0000313" key="9">
    <source>
        <dbReference type="EMBL" id="MRI84817.1"/>
    </source>
</evidence>
<dbReference type="SMART" id="SM00479">
    <property type="entry name" value="EXOIII"/>
    <property type="match status" value="1"/>
</dbReference>
<evidence type="ECO:0000256" key="7">
    <source>
        <dbReference type="ARBA" id="ARBA00070925"/>
    </source>
</evidence>
<dbReference type="GO" id="GO:0008408">
    <property type="term" value="F:3'-5' exonuclease activity"/>
    <property type="evidence" value="ECO:0007669"/>
    <property type="project" value="TreeGrafter"/>
</dbReference>
<keyword evidence="5" id="KW-0378">Hydrolase</keyword>
<name>A0A6I2GAM5_9LACT</name>
<keyword evidence="3" id="KW-0235">DNA replication</keyword>
<keyword evidence="4" id="KW-0540">Nuclease</keyword>
<dbReference type="GO" id="GO:0003887">
    <property type="term" value="F:DNA-directed DNA polymerase activity"/>
    <property type="evidence" value="ECO:0007669"/>
    <property type="project" value="UniProtKB-KW"/>
</dbReference>
<proteinExistence type="predicted"/>
<dbReference type="SUPFAM" id="SSF53098">
    <property type="entry name" value="Ribonuclease H-like"/>
    <property type="match status" value="1"/>
</dbReference>
<dbReference type="Pfam" id="PF00929">
    <property type="entry name" value="RNase_T"/>
    <property type="match status" value="1"/>
</dbReference>
<evidence type="ECO:0000256" key="6">
    <source>
        <dbReference type="ARBA" id="ARBA00022932"/>
    </source>
</evidence>
<keyword evidence="5" id="KW-0269">Exonuclease</keyword>
<dbReference type="AlphaFoldDB" id="A0A6I2GAM5"/>
<sequence length="852" mass="99056">MTKIAIVDIETTGPRIDEGDQIIQLAAVIIEDGLIIHEHSMLINPERDIPVHISQLTGIEASTVAKAPTFEKVAGLWYERLNDCVFVAHNLALDLTFLTEYFNIYGFDNFKPKALDTVKLAKILVPQAQGFNLNDLSEYFDLPFANAHDALADAQLTTQLLHHLALEVKMLDNVTLERILPFVEALPNDEAELLKHPDHYLLKEEVVVKAQEKIVNVSEGVIKQSNKHQQLAQLIIEKAHQEKLLVVEDIVAPINPTVIKRLLEEIIDQGQAFCFATRQSSNLNDWRSFILNYFSVEKLVVLKNARHFIHVAAFEQLLKTYQIEHANQQELLVIAATINWLTQTNSGDFAEINQELNIQPILVKRCGRYLSKKTHKFYQQMIKNSYAAQIVLLDHRFFTELTRYHRDISDSFFERWLIVDNLSIYTKAVRQTYQDELAVSEWFTKTRLLADHLSYREEVSQQASHFIKQLNVMTKLLNDLSNYCQYLLEGEQKIQATPSKIEHYVSMKDTASQYFLDSIDEIYQLHSKLAKVLKADITLINVINDIDKKWYYQFNLLEETLYHMITSKLSQNYWVLAAESIQGQFFHVKIINQALIIDDSHVNYLERFNQVILFSPGDYHHLQKNGSYQWLQLSNFKYFLLPKQTSNASVTINVPIEYILDKEVETEKSEFGQLQKIYIEDNLENYKDYLLILVNSKTAAQKAYRMLSQSELIRSRYSLHAQGVSGSLKKIKRRAKEMQPSIVIMSWNALLNEQWCLENELFEIFITSLPFNSPKMASIQAMTEYLTEDIEAGFHEILLPQMIQNFKFIVSYLENNFQLNTVNLFDERVFTKYYSQQVREQLEDLVKFEICQ</sequence>
<reference evidence="9 10" key="1">
    <citation type="submission" date="2019-11" db="EMBL/GenBank/DDBJ databases">
        <title>Characterisation of Fundicoccus ignavus gen. nov. sp. nov., a novel genus of the family Aerococcaceae isolated from bulk tank milk.</title>
        <authorList>
            <person name="Siebert A."/>
            <person name="Huptas C."/>
            <person name="Wenning M."/>
            <person name="Scherer S."/>
            <person name="Doll E.V."/>
        </authorList>
    </citation>
    <scope>NUCLEOTIDE SEQUENCE [LARGE SCALE GENOMIC DNA]</scope>
    <source>
        <strain evidence="9 10">WS4759</strain>
    </source>
</reference>
<evidence type="ECO:0000313" key="10">
    <source>
        <dbReference type="Proteomes" id="UP000430975"/>
    </source>
</evidence>
<dbReference type="Gene3D" id="3.30.420.10">
    <property type="entry name" value="Ribonuclease H-like superfamily/Ribonuclease H"/>
    <property type="match status" value="1"/>
</dbReference>
<dbReference type="GO" id="GO:0045004">
    <property type="term" value="P:DNA replication proofreading"/>
    <property type="evidence" value="ECO:0007669"/>
    <property type="project" value="TreeGrafter"/>
</dbReference>
<dbReference type="Proteomes" id="UP000430975">
    <property type="component" value="Unassembled WGS sequence"/>
</dbReference>
<dbReference type="FunFam" id="3.30.420.10:FF:000045">
    <property type="entry name" value="3'-5' exonuclease DinG"/>
    <property type="match status" value="1"/>
</dbReference>
<dbReference type="GO" id="GO:0003677">
    <property type="term" value="F:DNA binding"/>
    <property type="evidence" value="ECO:0007669"/>
    <property type="project" value="InterPro"/>
</dbReference>
<dbReference type="InterPro" id="IPR012337">
    <property type="entry name" value="RNaseH-like_sf"/>
</dbReference>
<keyword evidence="2" id="KW-0548">Nucleotidyltransferase</keyword>
<keyword evidence="6" id="KW-0239">DNA-directed DNA polymerase</keyword>
<dbReference type="CDD" id="cd06127">
    <property type="entry name" value="DEDDh"/>
    <property type="match status" value="1"/>
</dbReference>
<accession>A0A6I2GAM5</accession>
<comment type="caution">
    <text evidence="9">The sequence shown here is derived from an EMBL/GenBank/DDBJ whole genome shotgun (WGS) entry which is preliminary data.</text>
</comment>
<dbReference type="InterPro" id="IPR036397">
    <property type="entry name" value="RNaseH_sf"/>
</dbReference>
<evidence type="ECO:0000256" key="2">
    <source>
        <dbReference type="ARBA" id="ARBA00022695"/>
    </source>
</evidence>
<dbReference type="PANTHER" id="PTHR30231">
    <property type="entry name" value="DNA POLYMERASE III SUBUNIT EPSILON"/>
    <property type="match status" value="1"/>
</dbReference>
<keyword evidence="1" id="KW-0808">Transferase</keyword>
<dbReference type="RefSeq" id="WP_153863166.1">
    <property type="nucleotide sequence ID" value="NZ_WJQS01000002.1"/>
</dbReference>
<dbReference type="InterPro" id="IPR006054">
    <property type="entry name" value="DnaQ"/>
</dbReference>
<evidence type="ECO:0000259" key="8">
    <source>
        <dbReference type="SMART" id="SM00479"/>
    </source>
</evidence>
<keyword evidence="10" id="KW-1185">Reference proteome</keyword>
<evidence type="ECO:0000256" key="4">
    <source>
        <dbReference type="ARBA" id="ARBA00022722"/>
    </source>
</evidence>